<organism evidence="2 4">
    <name type="scientific">Photobacterium aphoticum</name>
    <dbReference type="NCBI Taxonomy" id="754436"/>
    <lineage>
        <taxon>Bacteria</taxon>
        <taxon>Pseudomonadati</taxon>
        <taxon>Pseudomonadota</taxon>
        <taxon>Gammaproteobacteria</taxon>
        <taxon>Vibrionales</taxon>
        <taxon>Vibrionaceae</taxon>
        <taxon>Photobacterium</taxon>
    </lineage>
</organism>
<evidence type="ECO:0000313" key="3">
    <source>
        <dbReference type="EMBL" id="KLV02720.1"/>
    </source>
</evidence>
<accession>A0A090QT77</accession>
<reference evidence="2 4" key="1">
    <citation type="journal article" date="2014" name="Genome Announc.">
        <title>Draft Genome Sequences of Two Vibrionaceae Species, Vibrio ponticus C121 and Photobacterium aphoticum C119, Isolated as Coral Reef Microbiota.</title>
        <authorList>
            <person name="Al-saari N."/>
            <person name="Meirelles P.M."/>
            <person name="Mino S."/>
            <person name="Suda W."/>
            <person name="Oshima K."/>
            <person name="Hattori M."/>
            <person name="Ohkuma M."/>
            <person name="Thompson F.L."/>
            <person name="Gomez-Gil B."/>
            <person name="Sawabe T."/>
            <person name="Sawabe T."/>
        </authorList>
    </citation>
    <scope>NUCLEOTIDE SEQUENCE [LARGE SCALE GENOMIC DNA]</scope>
    <source>
        <strain evidence="2 4">JCM 19237</strain>
    </source>
</reference>
<name>A0A090QT77_9GAMM</name>
<dbReference type="AlphaFoldDB" id="A0A090QT77"/>
<sequence>MSVSVQASVSSRRQRGSALIMAIFLITVMGLLAAAMIRIDHTSQSTTAHEVFATRAWYAAHSGNEYVLSQLFPLGQSTSDPQACQSYVLSAAAFSCQQVTVTCQAIEYQNGAGQTAHRYQLESTATCGTGALATTRVQEVWAKEIE</sequence>
<evidence type="ECO:0000313" key="2">
    <source>
        <dbReference type="EMBL" id="GAL06390.1"/>
    </source>
</evidence>
<reference evidence="3 5" key="2">
    <citation type="submission" date="2015-05" db="EMBL/GenBank/DDBJ databases">
        <title>Photobacterium galathea sp. nov.</title>
        <authorList>
            <person name="Machado H."/>
            <person name="Gram L."/>
        </authorList>
    </citation>
    <scope>NUCLEOTIDE SEQUENCE [LARGE SCALE GENOMIC DNA]</scope>
    <source>
        <strain evidence="3 5">DSM 25995</strain>
    </source>
</reference>
<keyword evidence="1" id="KW-0812">Transmembrane</keyword>
<dbReference type="EMBL" id="BBMN01000011">
    <property type="protein sequence ID" value="GAL06390.1"/>
    <property type="molecule type" value="Genomic_DNA"/>
</dbReference>
<dbReference type="EMBL" id="LDOV01000004">
    <property type="protein sequence ID" value="KLV02720.1"/>
    <property type="molecule type" value="Genomic_DNA"/>
</dbReference>
<dbReference type="Proteomes" id="UP000029227">
    <property type="component" value="Unassembled WGS sequence"/>
</dbReference>
<keyword evidence="5" id="KW-1185">Reference proteome</keyword>
<keyword evidence="1" id="KW-1133">Transmembrane helix</keyword>
<proteinExistence type="predicted"/>
<comment type="caution">
    <text evidence="2">The sequence shown here is derived from an EMBL/GenBank/DDBJ whole genome shotgun (WGS) entry which is preliminary data.</text>
</comment>
<feature type="transmembrane region" description="Helical" evidence="1">
    <location>
        <begin position="18"/>
        <end position="37"/>
    </location>
</feature>
<keyword evidence="1" id="KW-0472">Membrane</keyword>
<dbReference type="Proteomes" id="UP000036426">
    <property type="component" value="Unassembled WGS sequence"/>
</dbReference>
<gene>
    <name evidence="3" type="ORF">ABT58_02335</name>
    <name evidence="2" type="ORF">JCM19237_2481</name>
</gene>
<dbReference type="PATRIC" id="fig|754436.4.peg.495"/>
<dbReference type="STRING" id="754436.JCM19237_2481"/>
<dbReference type="eggNOG" id="COG4726">
    <property type="taxonomic scope" value="Bacteria"/>
</dbReference>
<protein>
    <submittedName>
        <fullName evidence="2">MSHA biogenesis protein MshP</fullName>
    </submittedName>
</protein>
<evidence type="ECO:0000256" key="1">
    <source>
        <dbReference type="SAM" id="Phobius"/>
    </source>
</evidence>
<dbReference type="RefSeq" id="WP_047872758.1">
    <property type="nucleotide sequence ID" value="NZ_BMYC01000013.1"/>
</dbReference>
<evidence type="ECO:0000313" key="5">
    <source>
        <dbReference type="Proteomes" id="UP000036426"/>
    </source>
</evidence>
<evidence type="ECO:0000313" key="4">
    <source>
        <dbReference type="Proteomes" id="UP000029227"/>
    </source>
</evidence>